<dbReference type="InterPro" id="IPR036249">
    <property type="entry name" value="Thioredoxin-like_sf"/>
</dbReference>
<dbReference type="CDD" id="cd02947">
    <property type="entry name" value="TRX_family"/>
    <property type="match status" value="1"/>
</dbReference>
<reference evidence="1 2" key="1">
    <citation type="submission" date="2020-08" db="EMBL/GenBank/DDBJ databases">
        <title>Genomic Encyclopedia of Type Strains, Phase IV (KMG-IV): sequencing the most valuable type-strain genomes for metagenomic binning, comparative biology and taxonomic classification.</title>
        <authorList>
            <person name="Goeker M."/>
        </authorList>
    </citation>
    <scope>NUCLEOTIDE SEQUENCE [LARGE SCALE GENOMIC DNA]</scope>
    <source>
        <strain evidence="1 2">DSM 105481</strain>
    </source>
</reference>
<protein>
    <submittedName>
        <fullName evidence="1">Thiol-disulfide isomerase/thioredoxin</fullName>
    </submittedName>
</protein>
<sequence length="108" mass="12667">MEKMMSLNQIKEAIQEKPLVILLSKTDNCGVCESVHCKMIELLKSHSRVKGVYVFNEDVPEITSEYMIFSAATLLLFVEGKEIFRVSRFIRFDELERILQFYEKELDL</sequence>
<dbReference type="Proteomes" id="UP000626697">
    <property type="component" value="Unassembled WGS sequence"/>
</dbReference>
<gene>
    <name evidence="1" type="ORF">HNP81_001314</name>
</gene>
<keyword evidence="2" id="KW-1185">Reference proteome</keyword>
<keyword evidence="1" id="KW-0413">Isomerase</keyword>
<dbReference type="GO" id="GO:0016853">
    <property type="term" value="F:isomerase activity"/>
    <property type="evidence" value="ECO:0007669"/>
    <property type="project" value="UniProtKB-KW"/>
</dbReference>
<evidence type="ECO:0000313" key="2">
    <source>
        <dbReference type="Proteomes" id="UP000626697"/>
    </source>
</evidence>
<organism evidence="1 2">
    <name type="scientific">Peribacillus huizhouensis</name>
    <dbReference type="NCBI Taxonomy" id="1501239"/>
    <lineage>
        <taxon>Bacteria</taxon>
        <taxon>Bacillati</taxon>
        <taxon>Bacillota</taxon>
        <taxon>Bacilli</taxon>
        <taxon>Bacillales</taxon>
        <taxon>Bacillaceae</taxon>
        <taxon>Peribacillus</taxon>
    </lineage>
</organism>
<dbReference type="SUPFAM" id="SSF52833">
    <property type="entry name" value="Thioredoxin-like"/>
    <property type="match status" value="1"/>
</dbReference>
<dbReference type="RefSeq" id="WP_182501989.1">
    <property type="nucleotide sequence ID" value="NZ_JACJHX010000003.1"/>
</dbReference>
<dbReference type="Gene3D" id="3.40.30.10">
    <property type="entry name" value="Glutaredoxin"/>
    <property type="match status" value="1"/>
</dbReference>
<name>A0ABR6CLX5_9BACI</name>
<dbReference type="EMBL" id="JACJHX010000003">
    <property type="protein sequence ID" value="MBA9026029.1"/>
    <property type="molecule type" value="Genomic_DNA"/>
</dbReference>
<evidence type="ECO:0000313" key="1">
    <source>
        <dbReference type="EMBL" id="MBA9026029.1"/>
    </source>
</evidence>
<accession>A0ABR6CLX5</accession>
<proteinExistence type="predicted"/>
<comment type="caution">
    <text evidence="1">The sequence shown here is derived from an EMBL/GenBank/DDBJ whole genome shotgun (WGS) entry which is preliminary data.</text>
</comment>